<dbReference type="PANTHER" id="PTHR22946:SF0">
    <property type="entry name" value="DIENELACTONE HYDROLASE DOMAIN-CONTAINING PROTEIN"/>
    <property type="match status" value="1"/>
</dbReference>
<evidence type="ECO:0000313" key="2">
    <source>
        <dbReference type="EMBL" id="AFM13164.1"/>
    </source>
</evidence>
<dbReference type="AlphaFoldDB" id="I4B7A7"/>
<dbReference type="Proteomes" id="UP000006048">
    <property type="component" value="Chromosome"/>
</dbReference>
<dbReference type="PROSITE" id="PS51257">
    <property type="entry name" value="PROKAR_LIPOPROTEIN"/>
    <property type="match status" value="1"/>
</dbReference>
<dbReference type="Gene3D" id="3.40.50.1820">
    <property type="entry name" value="alpha/beta hydrolase"/>
    <property type="match status" value="1"/>
</dbReference>
<dbReference type="SUPFAM" id="SSF53474">
    <property type="entry name" value="alpha/beta-Hydrolases"/>
    <property type="match status" value="1"/>
</dbReference>
<reference evidence="2 3" key="1">
    <citation type="submission" date="2012-06" db="EMBL/GenBank/DDBJ databases">
        <title>The complete chromosome of genome of Turneriella parva DSM 21527.</title>
        <authorList>
            <consortium name="US DOE Joint Genome Institute (JGI-PGF)"/>
            <person name="Lucas S."/>
            <person name="Han J."/>
            <person name="Lapidus A."/>
            <person name="Bruce D."/>
            <person name="Goodwin L."/>
            <person name="Pitluck S."/>
            <person name="Peters L."/>
            <person name="Kyrpides N."/>
            <person name="Mavromatis K."/>
            <person name="Ivanova N."/>
            <person name="Mikhailova N."/>
            <person name="Chertkov O."/>
            <person name="Detter J.C."/>
            <person name="Tapia R."/>
            <person name="Han C."/>
            <person name="Land M."/>
            <person name="Hauser L."/>
            <person name="Markowitz V."/>
            <person name="Cheng J.-F."/>
            <person name="Hugenholtz P."/>
            <person name="Woyke T."/>
            <person name="Wu D."/>
            <person name="Gronow S."/>
            <person name="Wellnitz S."/>
            <person name="Brambilla E."/>
            <person name="Klenk H.-P."/>
            <person name="Eisen J.A."/>
        </authorList>
    </citation>
    <scope>NUCLEOTIDE SEQUENCE [LARGE SCALE GENOMIC DNA]</scope>
    <source>
        <strain evidence="3">ATCC BAA-1111 / DSM 21527 / NCTC 11395 / H</strain>
    </source>
</reference>
<dbReference type="InterPro" id="IPR029058">
    <property type="entry name" value="AB_hydrolase_fold"/>
</dbReference>
<dbReference type="KEGG" id="tpx:Turpa_2524"/>
<gene>
    <name evidence="2" type="ordered locus">Turpa_2524</name>
</gene>
<organism evidence="2 3">
    <name type="scientific">Turneriella parva (strain ATCC BAA-1111 / DSM 21527 / NCTC 11395 / H)</name>
    <name type="common">Leptospira parva</name>
    <dbReference type="NCBI Taxonomy" id="869212"/>
    <lineage>
        <taxon>Bacteria</taxon>
        <taxon>Pseudomonadati</taxon>
        <taxon>Spirochaetota</taxon>
        <taxon>Spirochaetia</taxon>
        <taxon>Leptospirales</taxon>
        <taxon>Leptospiraceae</taxon>
        <taxon>Turneriella</taxon>
    </lineage>
</organism>
<dbReference type="RefSeq" id="WP_014803670.1">
    <property type="nucleotide sequence ID" value="NC_018020.1"/>
</dbReference>
<dbReference type="InterPro" id="IPR050261">
    <property type="entry name" value="FrsA_esterase"/>
</dbReference>
<dbReference type="HOGENOM" id="CLU_054590_3_1_12"/>
<dbReference type="GO" id="GO:0016787">
    <property type="term" value="F:hydrolase activity"/>
    <property type="evidence" value="ECO:0007669"/>
    <property type="project" value="UniProtKB-KW"/>
</dbReference>
<dbReference type="STRING" id="869212.Turpa_2524"/>
<sequence>MKNPIAYAALAAFLSACSPKNDPAAHMKTASLTYQQDGKDFEGYLALPKKTDKKLAGVLLIHDWTGLDDYEQMRARMLAENGYVAFAMDMYGKGVRATNHKEAGELSGIYGKDRKLLRSRIETALQVLKSRPEVDSSRIAIIGYCFGGMAAIEAALMAADIRGVVTFHAALSFPTLVADAGNIKVPLLIHHGGADKFVPEKDVKALRAQLDKVKAEYQLVVHPGATHGFTLKSNVGHEEHFGMKYDVKADLESWASMLSFLRKTLK</sequence>
<evidence type="ECO:0000259" key="1">
    <source>
        <dbReference type="Pfam" id="PF01738"/>
    </source>
</evidence>
<accession>I4B7A7</accession>
<keyword evidence="3" id="KW-1185">Reference proteome</keyword>
<keyword evidence="2" id="KW-0378">Hydrolase</keyword>
<dbReference type="OrthoDB" id="9787933at2"/>
<dbReference type="InterPro" id="IPR002925">
    <property type="entry name" value="Dienelactn_hydro"/>
</dbReference>
<dbReference type="PANTHER" id="PTHR22946">
    <property type="entry name" value="DIENELACTONE HYDROLASE DOMAIN-CONTAINING PROTEIN-RELATED"/>
    <property type="match status" value="1"/>
</dbReference>
<feature type="domain" description="Dienelactone hydrolase" evidence="1">
    <location>
        <begin position="41"/>
        <end position="264"/>
    </location>
</feature>
<dbReference type="EMBL" id="CP002959">
    <property type="protein sequence ID" value="AFM13164.1"/>
    <property type="molecule type" value="Genomic_DNA"/>
</dbReference>
<proteinExistence type="predicted"/>
<protein>
    <submittedName>
        <fullName evidence="2">Dienelactone hydrolase</fullName>
    </submittedName>
</protein>
<name>I4B7A7_TURPD</name>
<evidence type="ECO:0000313" key="3">
    <source>
        <dbReference type="Proteomes" id="UP000006048"/>
    </source>
</evidence>
<dbReference type="Pfam" id="PF01738">
    <property type="entry name" value="DLH"/>
    <property type="match status" value="1"/>
</dbReference>